<feature type="domain" description="ABC transmembrane type-1" evidence="8">
    <location>
        <begin position="96"/>
        <end position="297"/>
    </location>
</feature>
<comment type="similarity">
    <text evidence="7">Belongs to the binding-protein-dependent transport system permease family.</text>
</comment>
<dbReference type="PROSITE" id="PS50928">
    <property type="entry name" value="ABC_TM1"/>
    <property type="match status" value="1"/>
</dbReference>
<evidence type="ECO:0000259" key="8">
    <source>
        <dbReference type="PROSITE" id="PS50928"/>
    </source>
</evidence>
<reference evidence="9 10" key="1">
    <citation type="submission" date="2021-05" db="EMBL/GenBank/DDBJ databases">
        <title>Fusibacter ferrireducens sp. nov., an anaerobic, sulfur- and Fe-reducing bacterium isolated from the mangrove sediment.</title>
        <authorList>
            <person name="Qiu D."/>
        </authorList>
    </citation>
    <scope>NUCLEOTIDE SEQUENCE [LARGE SCALE GENOMIC DNA]</scope>
    <source>
        <strain evidence="9 10">DSM 12116</strain>
    </source>
</reference>
<feature type="transmembrane region" description="Helical" evidence="7">
    <location>
        <begin position="132"/>
        <end position="154"/>
    </location>
</feature>
<evidence type="ECO:0000256" key="1">
    <source>
        <dbReference type="ARBA" id="ARBA00004651"/>
    </source>
</evidence>
<dbReference type="Pfam" id="PF00528">
    <property type="entry name" value="BPD_transp_1"/>
    <property type="match status" value="1"/>
</dbReference>
<feature type="transmembrane region" description="Helical" evidence="7">
    <location>
        <begin position="174"/>
        <end position="192"/>
    </location>
</feature>
<dbReference type="Pfam" id="PF19300">
    <property type="entry name" value="BPD_transp_1_N"/>
    <property type="match status" value="1"/>
</dbReference>
<evidence type="ECO:0000313" key="10">
    <source>
        <dbReference type="Proteomes" id="UP000746471"/>
    </source>
</evidence>
<dbReference type="RefSeq" id="WP_213235159.1">
    <property type="nucleotide sequence ID" value="NZ_JAHBCL010000002.1"/>
</dbReference>
<dbReference type="PANTHER" id="PTHR43163">
    <property type="entry name" value="DIPEPTIDE TRANSPORT SYSTEM PERMEASE PROTEIN DPPB-RELATED"/>
    <property type="match status" value="1"/>
</dbReference>
<comment type="subcellular location">
    <subcellularLocation>
        <location evidence="1 7">Cell membrane</location>
        <topology evidence="1 7">Multi-pass membrane protein</topology>
    </subcellularLocation>
</comment>
<evidence type="ECO:0000313" key="9">
    <source>
        <dbReference type="EMBL" id="MBS7525376.1"/>
    </source>
</evidence>
<dbReference type="PANTHER" id="PTHR43163:SF6">
    <property type="entry name" value="DIPEPTIDE TRANSPORT SYSTEM PERMEASE PROTEIN DPPB-RELATED"/>
    <property type="match status" value="1"/>
</dbReference>
<feature type="transmembrane region" description="Helical" evidence="7">
    <location>
        <begin position="9"/>
        <end position="29"/>
    </location>
</feature>
<feature type="transmembrane region" description="Helical" evidence="7">
    <location>
        <begin position="274"/>
        <end position="300"/>
    </location>
</feature>
<keyword evidence="6 7" id="KW-0472">Membrane</keyword>
<dbReference type="InterPro" id="IPR045621">
    <property type="entry name" value="BPD_transp_1_N"/>
</dbReference>
<protein>
    <submittedName>
        <fullName evidence="9">ABC transporter permease</fullName>
    </submittedName>
</protein>
<dbReference type="CDD" id="cd06261">
    <property type="entry name" value="TM_PBP2"/>
    <property type="match status" value="1"/>
</dbReference>
<keyword evidence="2 7" id="KW-0813">Transport</keyword>
<organism evidence="9 10">
    <name type="scientific">Fusibacter paucivorans</name>
    <dbReference type="NCBI Taxonomy" id="76009"/>
    <lineage>
        <taxon>Bacteria</taxon>
        <taxon>Bacillati</taxon>
        <taxon>Bacillota</taxon>
        <taxon>Clostridia</taxon>
        <taxon>Eubacteriales</taxon>
        <taxon>Eubacteriales Family XII. Incertae Sedis</taxon>
        <taxon>Fusibacter</taxon>
    </lineage>
</organism>
<sequence length="310" mass="34335">MARYVFKRLVLTIPVLLGSIFLVFAIMSLTPGDPGTLILGMTADKKDIVQLNTELGYYQPFLVRFFNYVKDIVVHFDFGISYRTRTPVFIEILSKFPHTFKLAVASIILSSITGITLGIVSAVKQYSYIDSFFTILAMFFAAIPGFWFGLMLMLLFSLKLGWLPSNGVDTWKHFVLPTITLSVGSAAGLLRLTRSTMLETIRQDYIRTARAKGAGEQRVIIHHALKNALLPVITSLGMNFGASLGGAIIIESVFGMPGLGTHIVTAIRQKDIPVVLASTLLLAFLFSIIMLIVDLLYAFIDPRIKSKYAK</sequence>
<name>A0ABS5PLB4_9FIRM</name>
<dbReference type="InterPro" id="IPR000515">
    <property type="entry name" value="MetI-like"/>
</dbReference>
<feature type="transmembrane region" description="Helical" evidence="7">
    <location>
        <begin position="102"/>
        <end position="120"/>
    </location>
</feature>
<evidence type="ECO:0000256" key="4">
    <source>
        <dbReference type="ARBA" id="ARBA00022692"/>
    </source>
</evidence>
<comment type="caution">
    <text evidence="9">The sequence shown here is derived from an EMBL/GenBank/DDBJ whole genome shotgun (WGS) entry which is preliminary data.</text>
</comment>
<gene>
    <name evidence="9" type="ORF">KHM83_01650</name>
</gene>
<evidence type="ECO:0000256" key="3">
    <source>
        <dbReference type="ARBA" id="ARBA00022475"/>
    </source>
</evidence>
<keyword evidence="3" id="KW-1003">Cell membrane</keyword>
<dbReference type="Proteomes" id="UP000746471">
    <property type="component" value="Unassembled WGS sequence"/>
</dbReference>
<dbReference type="InterPro" id="IPR035906">
    <property type="entry name" value="MetI-like_sf"/>
</dbReference>
<keyword evidence="10" id="KW-1185">Reference proteome</keyword>
<evidence type="ECO:0000256" key="2">
    <source>
        <dbReference type="ARBA" id="ARBA00022448"/>
    </source>
</evidence>
<keyword evidence="4 7" id="KW-0812">Transmembrane</keyword>
<evidence type="ECO:0000256" key="5">
    <source>
        <dbReference type="ARBA" id="ARBA00022989"/>
    </source>
</evidence>
<evidence type="ECO:0000256" key="7">
    <source>
        <dbReference type="RuleBase" id="RU363032"/>
    </source>
</evidence>
<dbReference type="EMBL" id="JAHBCL010000002">
    <property type="protein sequence ID" value="MBS7525376.1"/>
    <property type="molecule type" value="Genomic_DNA"/>
</dbReference>
<accession>A0ABS5PLB4</accession>
<feature type="transmembrane region" description="Helical" evidence="7">
    <location>
        <begin position="228"/>
        <end position="254"/>
    </location>
</feature>
<keyword evidence="5 7" id="KW-1133">Transmembrane helix</keyword>
<dbReference type="Gene3D" id="1.10.3720.10">
    <property type="entry name" value="MetI-like"/>
    <property type="match status" value="1"/>
</dbReference>
<evidence type="ECO:0000256" key="6">
    <source>
        <dbReference type="ARBA" id="ARBA00023136"/>
    </source>
</evidence>
<dbReference type="SUPFAM" id="SSF161098">
    <property type="entry name" value="MetI-like"/>
    <property type="match status" value="1"/>
</dbReference>
<proteinExistence type="inferred from homology"/>